<dbReference type="Pfam" id="PF00582">
    <property type="entry name" value="Usp"/>
    <property type="match status" value="1"/>
</dbReference>
<gene>
    <name evidence="4" type="ORF">G8E00_08385</name>
</gene>
<dbReference type="InterPro" id="IPR006016">
    <property type="entry name" value="UspA"/>
</dbReference>
<feature type="domain" description="UspA" evidence="3">
    <location>
        <begin position="3"/>
        <end position="146"/>
    </location>
</feature>
<dbReference type="PIRSF" id="PIRSF006276">
    <property type="entry name" value="UspA"/>
    <property type="match status" value="1"/>
</dbReference>
<dbReference type="Gene3D" id="3.40.50.620">
    <property type="entry name" value="HUPs"/>
    <property type="match status" value="1"/>
</dbReference>
<dbReference type="PRINTS" id="PR01438">
    <property type="entry name" value="UNVRSLSTRESS"/>
</dbReference>
<dbReference type="RefSeq" id="WP_166223665.1">
    <property type="nucleotide sequence ID" value="NZ_CP049801.1"/>
</dbReference>
<evidence type="ECO:0000313" key="4">
    <source>
        <dbReference type="EMBL" id="QIO05965.1"/>
    </source>
</evidence>
<evidence type="ECO:0000256" key="2">
    <source>
        <dbReference type="PIRNR" id="PIRNR006276"/>
    </source>
</evidence>
<keyword evidence="2" id="KW-0963">Cytoplasm</keyword>
<name>A0A6G8RVP7_9GAMM</name>
<reference evidence="4 5" key="1">
    <citation type="submission" date="2020-03" db="EMBL/GenBank/DDBJ databases">
        <authorList>
            <person name="Zhu W."/>
        </authorList>
    </citation>
    <scope>NUCLEOTIDE SEQUENCE [LARGE SCALE GENOMIC DNA]</scope>
    <source>
        <strain evidence="4 5">323-1</strain>
    </source>
</reference>
<dbReference type="InterPro" id="IPR014729">
    <property type="entry name" value="Rossmann-like_a/b/a_fold"/>
</dbReference>
<dbReference type="EMBL" id="CP049801">
    <property type="protein sequence ID" value="QIO05965.1"/>
    <property type="molecule type" value="Genomic_DNA"/>
</dbReference>
<keyword evidence="5" id="KW-1185">Reference proteome</keyword>
<dbReference type="Proteomes" id="UP000502297">
    <property type="component" value="Chromosome"/>
</dbReference>
<dbReference type="GO" id="GO:0005737">
    <property type="term" value="C:cytoplasm"/>
    <property type="evidence" value="ECO:0007669"/>
    <property type="project" value="UniProtKB-SubCell"/>
</dbReference>
<sequence length="147" mass="15736">MSYKNILVPVDDSPISYAAVEHAEKIAKAFGSKVIVMCVLSVDPLMSVDFYKVAPAITQHVLEAETNAKGRLDDIKQTLTGHGVAVETIIIRSVPTATGILNVADEIHADLIVMGSHGRKGLKKLVLGSVAQEVLGLSQRPVLIIKQ</sequence>
<dbReference type="AlphaFoldDB" id="A0A6G8RVP7"/>
<accession>A0A6G8RVP7</accession>
<dbReference type="CDD" id="cd00293">
    <property type="entry name" value="USP-like"/>
    <property type="match status" value="1"/>
</dbReference>
<protein>
    <recommendedName>
        <fullName evidence="2">Universal stress protein</fullName>
    </recommendedName>
</protein>
<organism evidence="4 5">
    <name type="scientific">Acinetobacter shaoyimingii</name>
    <dbReference type="NCBI Taxonomy" id="2715164"/>
    <lineage>
        <taxon>Bacteria</taxon>
        <taxon>Pseudomonadati</taxon>
        <taxon>Pseudomonadota</taxon>
        <taxon>Gammaproteobacteria</taxon>
        <taxon>Moraxellales</taxon>
        <taxon>Moraxellaceae</taxon>
        <taxon>Acinetobacter</taxon>
    </lineage>
</organism>
<comment type="similarity">
    <text evidence="1 2">Belongs to the universal stress protein A family.</text>
</comment>
<dbReference type="SUPFAM" id="SSF52402">
    <property type="entry name" value="Adenine nucleotide alpha hydrolases-like"/>
    <property type="match status" value="1"/>
</dbReference>
<dbReference type="InterPro" id="IPR006015">
    <property type="entry name" value="Universal_stress_UspA"/>
</dbReference>
<comment type="subcellular location">
    <subcellularLocation>
        <location evidence="2">Cytoplasm</location>
    </subcellularLocation>
</comment>
<evidence type="ECO:0000259" key="3">
    <source>
        <dbReference type="Pfam" id="PF00582"/>
    </source>
</evidence>
<evidence type="ECO:0000256" key="1">
    <source>
        <dbReference type="ARBA" id="ARBA00008791"/>
    </source>
</evidence>
<dbReference type="KEGG" id="asha:G8E00_08385"/>
<dbReference type="PANTHER" id="PTHR46268">
    <property type="entry name" value="STRESS RESPONSE PROTEIN NHAX"/>
    <property type="match status" value="1"/>
</dbReference>
<dbReference type="PANTHER" id="PTHR46268:SF15">
    <property type="entry name" value="UNIVERSAL STRESS PROTEIN HP_0031"/>
    <property type="match status" value="1"/>
</dbReference>
<evidence type="ECO:0000313" key="5">
    <source>
        <dbReference type="Proteomes" id="UP000502297"/>
    </source>
</evidence>
<proteinExistence type="inferred from homology"/>